<feature type="coiled-coil region" evidence="1">
    <location>
        <begin position="209"/>
        <end position="351"/>
    </location>
</feature>
<sequence length="655" mass="75208">FFLKKFFQLVDLEEQLGAEKLARNVTERELEQLRHERNSLNKVLEQTKFALSNEESRREEAEENVKKATEAVERVQEQMRDLQLTLTAQKAQFEEKLKDAEEKAVELTENIENSAELIKGLEEIKAKSEEQIQTLQSENALQTKKCEEKIAEVEQAMIRVHELEQEVDQLRKSKENLLVEVQLAKHVYEENQTEIEKLNCASAESKKVIGSLEMELDCLKCQLAAANEKSNEAAELQQALETLKCETAAITSERDAFKDRLRVAEDSNKKFIEEADRGKEALAQAQEKSVVLASQMAVIEEKFREKEKNCEEAVAALEQAKGTIAVLENEKALLRSELSSLEAELESTKKQSTEEIGLAQQKEQKNSKEVTKLREALVEKERFADELAKKCDKFEETEAELKEQINCLNKERDQLKSQISSSEKLVMSNTNEEGFKEKIAALEGEIHMLKVEKDQLKRIANYAECNEINELKRYLAIKDETIEYLEKQCDEVDDLEAKYQQEINDLTKERDTLKAQIEPASEPVVPNLRAALTEGIKPLTPDHSMSCSGDSMKETRERIVAVEKENTILKQEIDRLRKFAAYSNCDEIGELKKCLAFKDERIEYLEKQCDDIDDLEAKYQKEIDDLIKERDRLKAQIDPSSVHVAPILIDRSRNE</sequence>
<feature type="coiled-coil region" evidence="1">
    <location>
        <begin position="16"/>
        <end position="180"/>
    </location>
</feature>
<accession>A0A3P7HW37</accession>
<keyword evidence="3" id="KW-1185">Reference proteome</keyword>
<feature type="non-terminal residue" evidence="2">
    <location>
        <position position="1"/>
    </location>
</feature>
<feature type="coiled-coil region" evidence="1">
    <location>
        <begin position="605"/>
        <end position="636"/>
    </location>
</feature>
<evidence type="ECO:0000313" key="3">
    <source>
        <dbReference type="Proteomes" id="UP000270094"/>
    </source>
</evidence>
<gene>
    <name evidence="2" type="ORF">SVUK_LOCUS179</name>
</gene>
<evidence type="ECO:0000313" key="2">
    <source>
        <dbReference type="EMBL" id="VDM65181.1"/>
    </source>
</evidence>
<feature type="coiled-coil region" evidence="1">
    <location>
        <begin position="384"/>
        <end position="516"/>
    </location>
</feature>
<dbReference type="OrthoDB" id="5877285at2759"/>
<keyword evidence="1" id="KW-0175">Coiled coil</keyword>
<proteinExistence type="predicted"/>
<dbReference type="Proteomes" id="UP000270094">
    <property type="component" value="Unassembled WGS sequence"/>
</dbReference>
<evidence type="ECO:0000256" key="1">
    <source>
        <dbReference type="SAM" id="Coils"/>
    </source>
</evidence>
<name>A0A3P7HW37_STRVU</name>
<organism evidence="2 3">
    <name type="scientific">Strongylus vulgaris</name>
    <name type="common">Blood worm</name>
    <dbReference type="NCBI Taxonomy" id="40348"/>
    <lineage>
        <taxon>Eukaryota</taxon>
        <taxon>Metazoa</taxon>
        <taxon>Ecdysozoa</taxon>
        <taxon>Nematoda</taxon>
        <taxon>Chromadorea</taxon>
        <taxon>Rhabditida</taxon>
        <taxon>Rhabditina</taxon>
        <taxon>Rhabditomorpha</taxon>
        <taxon>Strongyloidea</taxon>
        <taxon>Strongylidae</taxon>
        <taxon>Strongylus</taxon>
    </lineage>
</organism>
<protein>
    <submittedName>
        <fullName evidence="2">Uncharacterized protein</fullName>
    </submittedName>
</protein>
<reference evidence="2 3" key="1">
    <citation type="submission" date="2018-11" db="EMBL/GenBank/DDBJ databases">
        <authorList>
            <consortium name="Pathogen Informatics"/>
        </authorList>
    </citation>
    <scope>NUCLEOTIDE SEQUENCE [LARGE SCALE GENOMIC DNA]</scope>
</reference>
<dbReference type="AlphaFoldDB" id="A0A3P7HW37"/>
<dbReference type="EMBL" id="UYYB01000252">
    <property type="protein sequence ID" value="VDM65181.1"/>
    <property type="molecule type" value="Genomic_DNA"/>
</dbReference>
<dbReference type="Gene3D" id="1.10.287.1490">
    <property type="match status" value="1"/>
</dbReference>